<keyword evidence="1" id="KW-0963">Cytoplasm</keyword>
<sequence length="70" mass="7948">SLIAQTPLKNRDQSRLLVLQRETGEMAHLHFKDVIDYLNPGDTLVLNDTRVMPARLFGLKEETGAKVEML</sequence>
<accession>A0A269XDK2</accession>
<evidence type="ECO:0000256" key="2">
    <source>
        <dbReference type="ARBA" id="ARBA00022679"/>
    </source>
</evidence>
<evidence type="ECO:0000256" key="4">
    <source>
        <dbReference type="ARBA" id="ARBA00022785"/>
    </source>
</evidence>
<dbReference type="EMBL" id="NCXI01000624">
    <property type="protein sequence ID" value="PAK69503.1"/>
    <property type="molecule type" value="Genomic_DNA"/>
</dbReference>
<dbReference type="GO" id="GO:0051075">
    <property type="term" value="F:S-adenosylmethionine:tRNA ribosyltransferase-isomerase activity"/>
    <property type="evidence" value="ECO:0007669"/>
    <property type="project" value="TreeGrafter"/>
</dbReference>
<feature type="non-terminal residue" evidence="5">
    <location>
        <position position="70"/>
    </location>
</feature>
<dbReference type="SUPFAM" id="SSF111337">
    <property type="entry name" value="QueA-like"/>
    <property type="match status" value="1"/>
</dbReference>
<dbReference type="InterPro" id="IPR042118">
    <property type="entry name" value="QueA_dom1"/>
</dbReference>
<organism evidence="5 6">
    <name type="scientific">Lentilactobacillus parakefiri</name>
    <dbReference type="NCBI Taxonomy" id="152332"/>
    <lineage>
        <taxon>Bacteria</taxon>
        <taxon>Bacillati</taxon>
        <taxon>Bacillota</taxon>
        <taxon>Bacilli</taxon>
        <taxon>Lactobacillales</taxon>
        <taxon>Lactobacillaceae</taxon>
        <taxon>Lentilactobacillus</taxon>
    </lineage>
</organism>
<dbReference type="Pfam" id="PF02547">
    <property type="entry name" value="Queuosine_synth"/>
    <property type="match status" value="1"/>
</dbReference>
<reference evidence="5 6" key="1">
    <citation type="submission" date="2017-04" db="EMBL/GenBank/DDBJ databases">
        <title>Kefir bacterial isolates.</title>
        <authorList>
            <person name="Kim Y."/>
            <person name="Blasche S."/>
            <person name="Patil K.R."/>
        </authorList>
    </citation>
    <scope>NUCLEOTIDE SEQUENCE [LARGE SCALE GENOMIC DNA]</scope>
    <source>
        <strain evidence="5 6">OG2</strain>
    </source>
</reference>
<dbReference type="PANTHER" id="PTHR30307">
    <property type="entry name" value="S-ADENOSYLMETHIONINE:TRNA RIBOSYLTRANSFERASE-ISOMERASE"/>
    <property type="match status" value="1"/>
</dbReference>
<dbReference type="InterPro" id="IPR003699">
    <property type="entry name" value="QueA"/>
</dbReference>
<keyword evidence="4" id="KW-0671">Queuosine biosynthesis</keyword>
<evidence type="ECO:0000313" key="6">
    <source>
        <dbReference type="Proteomes" id="UP000216802"/>
    </source>
</evidence>
<name>A0A269XDK2_9LACO</name>
<keyword evidence="2 5" id="KW-0808">Transferase</keyword>
<dbReference type="AlphaFoldDB" id="A0A269XDK2"/>
<keyword evidence="5" id="KW-0413">Isomerase</keyword>
<dbReference type="PANTHER" id="PTHR30307:SF0">
    <property type="entry name" value="S-ADENOSYLMETHIONINE:TRNA RIBOSYLTRANSFERASE-ISOMERASE"/>
    <property type="match status" value="1"/>
</dbReference>
<feature type="non-terminal residue" evidence="5">
    <location>
        <position position="1"/>
    </location>
</feature>
<protein>
    <submittedName>
        <fullName evidence="5">tRNA preQ1(34) S-adenosylmethionine ribosyltransferase-isomerase QueA</fullName>
    </submittedName>
</protein>
<dbReference type="GO" id="GO:0008616">
    <property type="term" value="P:tRNA queuosine(34) biosynthetic process"/>
    <property type="evidence" value="ECO:0007669"/>
    <property type="project" value="UniProtKB-KW"/>
</dbReference>
<dbReference type="Proteomes" id="UP000216802">
    <property type="component" value="Unassembled WGS sequence"/>
</dbReference>
<dbReference type="Gene3D" id="3.40.1780.10">
    <property type="entry name" value="QueA-like"/>
    <property type="match status" value="1"/>
</dbReference>
<evidence type="ECO:0000256" key="1">
    <source>
        <dbReference type="ARBA" id="ARBA00022490"/>
    </source>
</evidence>
<dbReference type="InterPro" id="IPR036100">
    <property type="entry name" value="QueA_sf"/>
</dbReference>
<proteinExistence type="predicted"/>
<evidence type="ECO:0000313" key="5">
    <source>
        <dbReference type="EMBL" id="PAK69503.1"/>
    </source>
</evidence>
<comment type="caution">
    <text evidence="5">The sequence shown here is derived from an EMBL/GenBank/DDBJ whole genome shotgun (WGS) entry which is preliminary data.</text>
</comment>
<keyword evidence="3" id="KW-0949">S-adenosyl-L-methionine</keyword>
<gene>
    <name evidence="5" type="ORF">B8W98_13910</name>
</gene>
<evidence type="ECO:0000256" key="3">
    <source>
        <dbReference type="ARBA" id="ARBA00022691"/>
    </source>
</evidence>